<evidence type="ECO:0000313" key="1">
    <source>
        <dbReference type="EMBL" id="MDX3041784.1"/>
    </source>
</evidence>
<dbReference type="PANTHER" id="PTHR48098:SF3">
    <property type="entry name" value="IRON(III) ENTEROBACTIN ESTERASE"/>
    <property type="match status" value="1"/>
</dbReference>
<dbReference type="GO" id="GO:0016787">
    <property type="term" value="F:hydrolase activity"/>
    <property type="evidence" value="ECO:0007669"/>
    <property type="project" value="UniProtKB-KW"/>
</dbReference>
<dbReference type="InterPro" id="IPR050583">
    <property type="entry name" value="Mycobacterial_A85_antigen"/>
</dbReference>
<evidence type="ECO:0000313" key="2">
    <source>
        <dbReference type="Proteomes" id="UP001282474"/>
    </source>
</evidence>
<dbReference type="RefSeq" id="WP_193381718.1">
    <property type="nucleotide sequence ID" value="NZ_JABXWF010000025.1"/>
</dbReference>
<gene>
    <name evidence="1" type="ORF">PV383_32055</name>
</gene>
<accession>A0ABU4MWE9</accession>
<dbReference type="Gene3D" id="3.40.50.1820">
    <property type="entry name" value="alpha/beta hydrolase"/>
    <property type="match status" value="1"/>
</dbReference>
<dbReference type="Proteomes" id="UP001282474">
    <property type="component" value="Unassembled WGS sequence"/>
</dbReference>
<protein>
    <submittedName>
        <fullName evidence="1">Alpha/beta hydrolase-fold protein</fullName>
    </submittedName>
</protein>
<dbReference type="InterPro" id="IPR000801">
    <property type="entry name" value="Esterase-like"/>
</dbReference>
<dbReference type="PANTHER" id="PTHR48098">
    <property type="entry name" value="ENTEROCHELIN ESTERASE-RELATED"/>
    <property type="match status" value="1"/>
</dbReference>
<dbReference type="Pfam" id="PF00756">
    <property type="entry name" value="Esterase"/>
    <property type="match status" value="1"/>
</dbReference>
<dbReference type="InterPro" id="IPR029058">
    <property type="entry name" value="AB_hydrolase_fold"/>
</dbReference>
<keyword evidence="2" id="KW-1185">Reference proteome</keyword>
<proteinExistence type="predicted"/>
<reference evidence="1 2" key="1">
    <citation type="journal article" date="2023" name="Microb. Genom.">
        <title>Mesoterricola silvestris gen. nov., sp. nov., Mesoterricola sediminis sp. nov., Geothrix oryzae sp. nov., Geothrix edaphica sp. nov., Geothrix rubra sp. nov., and Geothrix limicola sp. nov., six novel members of Acidobacteriota isolated from soils.</title>
        <authorList>
            <person name="Weisberg A.J."/>
            <person name="Pearce E."/>
            <person name="Kramer C.G."/>
            <person name="Chang J.H."/>
            <person name="Clarke C.R."/>
        </authorList>
    </citation>
    <scope>NUCLEOTIDE SEQUENCE [LARGE SCALE GENOMIC DNA]</scope>
    <source>
        <strain evidence="1 2">NE20-4-1</strain>
    </source>
</reference>
<dbReference type="SUPFAM" id="SSF53474">
    <property type="entry name" value="alpha/beta-Hydrolases"/>
    <property type="match status" value="1"/>
</dbReference>
<comment type="caution">
    <text evidence="1">The sequence shown here is derived from an EMBL/GenBank/DDBJ whole genome shotgun (WGS) entry which is preliminary data.</text>
</comment>
<name>A0ABU4MWE9_9ACTN</name>
<dbReference type="EMBL" id="JARAWJ010000030">
    <property type="protein sequence ID" value="MDX3041784.1"/>
    <property type="molecule type" value="Genomic_DNA"/>
</dbReference>
<organism evidence="1 2">
    <name type="scientific">Streptomyces caniscabiei</name>
    <dbReference type="NCBI Taxonomy" id="2746961"/>
    <lineage>
        <taxon>Bacteria</taxon>
        <taxon>Bacillati</taxon>
        <taxon>Actinomycetota</taxon>
        <taxon>Actinomycetes</taxon>
        <taxon>Kitasatosporales</taxon>
        <taxon>Streptomycetaceae</taxon>
        <taxon>Streptomyces</taxon>
    </lineage>
</organism>
<keyword evidence="1" id="KW-0378">Hydrolase</keyword>
<sequence length="294" mass="32826">MTIEMPYQSLPIDQSDVRYIHGPDSAPQPGVPAGETVAFEWSDSAVYPGTFRKFWVHVPAQYDPAEPASLMVFQDGWWYLDPAGEVRGAMVLDNLIHRGDIPVTIGVFVDPGVFPGAENPKNRNNEYDAFDDQYVTFLLTEIIPQVAERYAIAQSPEQWGICGGSSGGNCAFTAAWLRPDKFRRVIGYLSSFAQMPDGNPYPQLIARVPRKPLRVFMQGGHRDLNWNEPQWNWLAENLRVAAALAEAGYDFRLVLGDGGHSPNHGGVLLPDALRWLWRPDDSSCRSSSHRARAK</sequence>